<proteinExistence type="predicted"/>
<accession>A0A9W6WAG8</accession>
<dbReference type="Pfam" id="PF18916">
    <property type="entry name" value="Lycopene_cyc"/>
    <property type="match status" value="1"/>
</dbReference>
<dbReference type="GO" id="GO:0045436">
    <property type="term" value="F:lycopene beta cyclase activity"/>
    <property type="evidence" value="ECO:0007669"/>
    <property type="project" value="UniProtKB-ARBA"/>
</dbReference>
<dbReference type="InterPro" id="IPR017825">
    <property type="entry name" value="Lycopene_cyclase_dom"/>
</dbReference>
<keyword evidence="5 8" id="KW-1133">Transmembrane helix</keyword>
<dbReference type="GO" id="GO:0016020">
    <property type="term" value="C:membrane"/>
    <property type="evidence" value="ECO:0007669"/>
    <property type="project" value="UniProtKB-SubCell"/>
</dbReference>
<keyword evidence="11" id="KW-1185">Reference proteome</keyword>
<dbReference type="Proteomes" id="UP001165079">
    <property type="component" value="Unassembled WGS sequence"/>
</dbReference>
<protein>
    <submittedName>
        <fullName evidence="10">Lycopene cyclase</fullName>
    </submittedName>
</protein>
<keyword evidence="4" id="KW-0125">Carotenoid biosynthesis</keyword>
<dbReference type="GO" id="GO:0016117">
    <property type="term" value="P:carotenoid biosynthetic process"/>
    <property type="evidence" value="ECO:0007669"/>
    <property type="project" value="UniProtKB-KW"/>
</dbReference>
<evidence type="ECO:0000256" key="4">
    <source>
        <dbReference type="ARBA" id="ARBA00022746"/>
    </source>
</evidence>
<evidence type="ECO:0000313" key="10">
    <source>
        <dbReference type="EMBL" id="GLZ78998.1"/>
    </source>
</evidence>
<keyword evidence="3 8" id="KW-0812">Transmembrane</keyword>
<gene>
    <name evidence="10" type="ORF">Afil01_38050</name>
</gene>
<evidence type="ECO:0000256" key="3">
    <source>
        <dbReference type="ARBA" id="ARBA00022692"/>
    </source>
</evidence>
<organism evidence="10 11">
    <name type="scientific">Actinorhabdospora filicis</name>
    <dbReference type="NCBI Taxonomy" id="1785913"/>
    <lineage>
        <taxon>Bacteria</taxon>
        <taxon>Bacillati</taxon>
        <taxon>Actinomycetota</taxon>
        <taxon>Actinomycetes</taxon>
        <taxon>Micromonosporales</taxon>
        <taxon>Micromonosporaceae</taxon>
        <taxon>Actinorhabdospora</taxon>
    </lineage>
</organism>
<name>A0A9W6WAG8_9ACTN</name>
<reference evidence="10" key="1">
    <citation type="submission" date="2023-03" db="EMBL/GenBank/DDBJ databases">
        <title>Actinorhabdospora filicis NBRC 111898.</title>
        <authorList>
            <person name="Ichikawa N."/>
            <person name="Sato H."/>
            <person name="Tonouchi N."/>
        </authorList>
    </citation>
    <scope>NUCLEOTIDE SEQUENCE</scope>
    <source>
        <strain evidence="10">NBRC 111898</strain>
    </source>
</reference>
<evidence type="ECO:0000256" key="6">
    <source>
        <dbReference type="ARBA" id="ARBA00023136"/>
    </source>
</evidence>
<comment type="subcellular location">
    <subcellularLocation>
        <location evidence="1">Membrane</location>
        <topology evidence="1">Multi-pass membrane protein</topology>
    </subcellularLocation>
</comment>
<dbReference type="AlphaFoldDB" id="A0A9W6WAG8"/>
<evidence type="ECO:0000256" key="2">
    <source>
        <dbReference type="ARBA" id="ARBA00004829"/>
    </source>
</evidence>
<evidence type="ECO:0000259" key="9">
    <source>
        <dbReference type="Pfam" id="PF18916"/>
    </source>
</evidence>
<keyword evidence="6 8" id="KW-0472">Membrane</keyword>
<sequence>MRSLTYFGVLLGCLVCAGWLEPVLKVGVAARWPRVLRSIAVVAVPFLAVDLTAILAGWWWFDPTAISGLTFPGGVPLEEVLFFAVVPVCAILGFEAVRTVLARLEARR</sequence>
<dbReference type="EMBL" id="BSTX01000002">
    <property type="protein sequence ID" value="GLZ78998.1"/>
    <property type="molecule type" value="Genomic_DNA"/>
</dbReference>
<evidence type="ECO:0000256" key="7">
    <source>
        <dbReference type="ARBA" id="ARBA00023235"/>
    </source>
</evidence>
<dbReference type="NCBIfam" id="TIGR03462">
    <property type="entry name" value="CarR_dom_SF"/>
    <property type="match status" value="1"/>
</dbReference>
<evidence type="ECO:0000256" key="8">
    <source>
        <dbReference type="SAM" id="Phobius"/>
    </source>
</evidence>
<feature type="transmembrane region" description="Helical" evidence="8">
    <location>
        <begin position="6"/>
        <end position="24"/>
    </location>
</feature>
<dbReference type="GO" id="GO:0016872">
    <property type="term" value="F:intramolecular lyase activity"/>
    <property type="evidence" value="ECO:0007669"/>
    <property type="project" value="InterPro"/>
</dbReference>
<evidence type="ECO:0000256" key="5">
    <source>
        <dbReference type="ARBA" id="ARBA00022989"/>
    </source>
</evidence>
<feature type="transmembrane region" description="Helical" evidence="8">
    <location>
        <begin position="36"/>
        <end position="61"/>
    </location>
</feature>
<evidence type="ECO:0000313" key="11">
    <source>
        <dbReference type="Proteomes" id="UP001165079"/>
    </source>
</evidence>
<feature type="domain" description="Lycopene cyclase" evidence="9">
    <location>
        <begin position="28"/>
        <end position="95"/>
    </location>
</feature>
<evidence type="ECO:0000256" key="1">
    <source>
        <dbReference type="ARBA" id="ARBA00004141"/>
    </source>
</evidence>
<keyword evidence="7" id="KW-0413">Isomerase</keyword>
<comment type="pathway">
    <text evidence="2">Carotenoid biosynthesis.</text>
</comment>
<comment type="caution">
    <text evidence="10">The sequence shown here is derived from an EMBL/GenBank/DDBJ whole genome shotgun (WGS) entry which is preliminary data.</text>
</comment>
<feature type="transmembrane region" description="Helical" evidence="8">
    <location>
        <begin position="81"/>
        <end position="101"/>
    </location>
</feature>
<dbReference type="RefSeq" id="WP_285664127.1">
    <property type="nucleotide sequence ID" value="NZ_BSTX01000002.1"/>
</dbReference>